<keyword evidence="4" id="KW-1185">Reference proteome</keyword>
<keyword evidence="1" id="KW-0677">Repeat</keyword>
<reference evidence="3 4" key="1">
    <citation type="journal article" date="2022" name="Nat. Genet.">
        <title>Improved pea reference genome and pan-genome highlight genomic features and evolutionary characteristics.</title>
        <authorList>
            <person name="Yang T."/>
            <person name="Liu R."/>
            <person name="Luo Y."/>
            <person name="Hu S."/>
            <person name="Wang D."/>
            <person name="Wang C."/>
            <person name="Pandey M.K."/>
            <person name="Ge S."/>
            <person name="Xu Q."/>
            <person name="Li N."/>
            <person name="Li G."/>
            <person name="Huang Y."/>
            <person name="Saxena R.K."/>
            <person name="Ji Y."/>
            <person name="Li M."/>
            <person name="Yan X."/>
            <person name="He Y."/>
            <person name="Liu Y."/>
            <person name="Wang X."/>
            <person name="Xiang C."/>
            <person name="Varshney R.K."/>
            <person name="Ding H."/>
            <person name="Gao S."/>
            <person name="Zong X."/>
        </authorList>
    </citation>
    <scope>NUCLEOTIDE SEQUENCE [LARGE SCALE GENOMIC DNA]</scope>
    <source>
        <strain evidence="3 4">cv. Zhongwan 6</strain>
    </source>
</reference>
<dbReference type="NCBIfam" id="TIGR00756">
    <property type="entry name" value="PPR"/>
    <property type="match status" value="3"/>
</dbReference>
<dbReference type="InterPro" id="IPR002885">
    <property type="entry name" value="PPR_rpt"/>
</dbReference>
<feature type="repeat" description="PPR" evidence="2">
    <location>
        <begin position="275"/>
        <end position="309"/>
    </location>
</feature>
<feature type="repeat" description="PPR" evidence="2">
    <location>
        <begin position="143"/>
        <end position="177"/>
    </location>
</feature>
<dbReference type="Proteomes" id="UP001058974">
    <property type="component" value="Chromosome 5"/>
</dbReference>
<evidence type="ECO:0000256" key="2">
    <source>
        <dbReference type="PROSITE-ProRule" id="PRU00708"/>
    </source>
</evidence>
<evidence type="ECO:0000313" key="3">
    <source>
        <dbReference type="EMBL" id="KAI5412212.1"/>
    </source>
</evidence>
<dbReference type="Pfam" id="PF13041">
    <property type="entry name" value="PPR_2"/>
    <property type="match status" value="2"/>
</dbReference>
<dbReference type="Gramene" id="Psat05G0704100-T1">
    <property type="protein sequence ID" value="KAI5412212.1"/>
    <property type="gene ID" value="KIW84_057041"/>
</dbReference>
<accession>A0A9D4X233</accession>
<dbReference type="InterPro" id="IPR046960">
    <property type="entry name" value="PPR_At4g14850-like_plant"/>
</dbReference>
<sequence>MLAKVCVPSNWKRVIQEHVFSLLQSCNSETNIAQIHSQVVLNSLSHKNNIITKLLSLYIASGKLQHAQKLLKKIDNTNTTVWNHMIRGYASSHMPWKSVQYYSQMVSTESEPDGFTYSFLLSACVQGGVEKARHVFDDMTERSVVSWNSILAGYVRCCDIDAARIFFDKMPQKNVVSWTTMIAWCAQNGQSKQALLLFDQMWRARVELDQVALVAALSACAELGDLKLGRWIHWYVQKRQKQPSVSLNNALMHMYASCGIIDEAYQMFTKMSRKTRVSWTIIIMAFAKQGLGKEALDLFKEMLSDGVENSGVRPDGTTFIGVLCACS</sequence>
<gene>
    <name evidence="3" type="ORF">KIW84_057041</name>
</gene>
<dbReference type="Gene3D" id="1.25.40.10">
    <property type="entry name" value="Tetratricopeptide repeat domain"/>
    <property type="match status" value="3"/>
</dbReference>
<dbReference type="PANTHER" id="PTHR47926">
    <property type="entry name" value="PENTATRICOPEPTIDE REPEAT-CONTAINING PROTEIN"/>
    <property type="match status" value="1"/>
</dbReference>
<proteinExistence type="predicted"/>
<dbReference type="GO" id="GO:0009451">
    <property type="term" value="P:RNA modification"/>
    <property type="evidence" value="ECO:0007669"/>
    <property type="project" value="InterPro"/>
</dbReference>
<dbReference type="GO" id="GO:0003723">
    <property type="term" value="F:RNA binding"/>
    <property type="evidence" value="ECO:0007669"/>
    <property type="project" value="InterPro"/>
</dbReference>
<evidence type="ECO:0000256" key="1">
    <source>
        <dbReference type="ARBA" id="ARBA00022737"/>
    </source>
</evidence>
<dbReference type="AlphaFoldDB" id="A0A9D4X233"/>
<dbReference type="EMBL" id="JAMSHJ010000005">
    <property type="protein sequence ID" value="KAI5412212.1"/>
    <property type="molecule type" value="Genomic_DNA"/>
</dbReference>
<name>A0A9D4X233_PEA</name>
<protein>
    <recommendedName>
        <fullName evidence="5">Pentatricopeptide repeat-containing protein</fullName>
    </recommendedName>
</protein>
<evidence type="ECO:0008006" key="5">
    <source>
        <dbReference type="Google" id="ProtNLM"/>
    </source>
</evidence>
<dbReference type="Pfam" id="PF01535">
    <property type="entry name" value="PPR"/>
    <property type="match status" value="2"/>
</dbReference>
<dbReference type="InterPro" id="IPR011990">
    <property type="entry name" value="TPR-like_helical_dom_sf"/>
</dbReference>
<dbReference type="PROSITE" id="PS51375">
    <property type="entry name" value="PPR"/>
    <property type="match status" value="3"/>
</dbReference>
<dbReference type="PANTHER" id="PTHR47926:SF526">
    <property type="entry name" value="PENTACOTRIPEPTIDE-REPEAT REGION OF PRORP DOMAIN-CONTAINING PROTEIN"/>
    <property type="match status" value="1"/>
</dbReference>
<organism evidence="3 4">
    <name type="scientific">Pisum sativum</name>
    <name type="common">Garden pea</name>
    <name type="synonym">Lathyrus oleraceus</name>
    <dbReference type="NCBI Taxonomy" id="3888"/>
    <lineage>
        <taxon>Eukaryota</taxon>
        <taxon>Viridiplantae</taxon>
        <taxon>Streptophyta</taxon>
        <taxon>Embryophyta</taxon>
        <taxon>Tracheophyta</taxon>
        <taxon>Spermatophyta</taxon>
        <taxon>Magnoliopsida</taxon>
        <taxon>eudicotyledons</taxon>
        <taxon>Gunneridae</taxon>
        <taxon>Pentapetalae</taxon>
        <taxon>rosids</taxon>
        <taxon>fabids</taxon>
        <taxon>Fabales</taxon>
        <taxon>Fabaceae</taxon>
        <taxon>Papilionoideae</taxon>
        <taxon>50 kb inversion clade</taxon>
        <taxon>NPAAA clade</taxon>
        <taxon>Hologalegina</taxon>
        <taxon>IRL clade</taxon>
        <taxon>Fabeae</taxon>
        <taxon>Lathyrus</taxon>
    </lineage>
</organism>
<evidence type="ECO:0000313" key="4">
    <source>
        <dbReference type="Proteomes" id="UP001058974"/>
    </source>
</evidence>
<feature type="repeat" description="PPR" evidence="2">
    <location>
        <begin position="78"/>
        <end position="112"/>
    </location>
</feature>
<comment type="caution">
    <text evidence="3">The sequence shown here is derived from an EMBL/GenBank/DDBJ whole genome shotgun (WGS) entry which is preliminary data.</text>
</comment>